<accession>A0AAJ7P953</accession>
<dbReference type="GO" id="GO:0007264">
    <property type="term" value="P:small GTPase-mediated signal transduction"/>
    <property type="evidence" value="ECO:0007669"/>
    <property type="project" value="InterPro"/>
</dbReference>
<dbReference type="KEGG" id="goe:100904650"/>
<dbReference type="GO" id="GO:0003006">
    <property type="term" value="P:developmental process involved in reproduction"/>
    <property type="evidence" value="ECO:0007669"/>
    <property type="project" value="UniProtKB-ARBA"/>
</dbReference>
<keyword evidence="3" id="KW-1185">Reference proteome</keyword>
<evidence type="ECO:0000256" key="2">
    <source>
        <dbReference type="ARBA" id="ARBA00023134"/>
    </source>
</evidence>
<sequence>MWRIDGMRFGSTDDLSSDFSTQKTCREDIRCIAVGDANSGKNQLLAACEKIDSDKEQAVFLEYSTCKLYNDINHKLVFKGFSGQENTHNLRRMSYIEPTGVFLVCFSVVDREQFENATDNWIGEIKSYAPGSPYLLIGTHTDLRKDPIYRQQLQLESKKVVTKREARRKAFIHECKYLECSSTTLRGVKQVFNAAISAALQGDYAEALRRRVCQMM</sequence>
<dbReference type="SMART" id="SM00174">
    <property type="entry name" value="RHO"/>
    <property type="match status" value="1"/>
</dbReference>
<name>A0AAJ7P953_9ACAR</name>
<gene>
    <name evidence="4" type="primary">LOC100904650</name>
</gene>
<keyword evidence="2" id="KW-0342">GTP-binding</keyword>
<protein>
    <submittedName>
        <fullName evidence="4">Cell division control protein 42 homolog</fullName>
    </submittedName>
</protein>
<dbReference type="PRINTS" id="PR00449">
    <property type="entry name" value="RASTRNSFRMNG"/>
</dbReference>
<dbReference type="InterPro" id="IPR027417">
    <property type="entry name" value="P-loop_NTPase"/>
</dbReference>
<proteinExistence type="predicted"/>
<keyword evidence="4" id="KW-0132">Cell division</keyword>
<dbReference type="GeneID" id="100904650"/>
<dbReference type="PROSITE" id="PS51420">
    <property type="entry name" value="RHO"/>
    <property type="match status" value="1"/>
</dbReference>
<reference evidence="4" key="1">
    <citation type="submission" date="2025-08" db="UniProtKB">
        <authorList>
            <consortium name="RefSeq"/>
        </authorList>
    </citation>
    <scope>IDENTIFICATION</scope>
</reference>
<dbReference type="Proteomes" id="UP000694867">
    <property type="component" value="Unplaced"/>
</dbReference>
<dbReference type="GO" id="GO:0003924">
    <property type="term" value="F:GTPase activity"/>
    <property type="evidence" value="ECO:0007669"/>
    <property type="project" value="InterPro"/>
</dbReference>
<dbReference type="InterPro" id="IPR001806">
    <property type="entry name" value="Small_GTPase"/>
</dbReference>
<dbReference type="GO" id="GO:0035099">
    <property type="term" value="P:hemocyte migration"/>
    <property type="evidence" value="ECO:0007669"/>
    <property type="project" value="UniProtKB-ARBA"/>
</dbReference>
<dbReference type="InterPro" id="IPR003578">
    <property type="entry name" value="Small_GTPase_Rho"/>
</dbReference>
<dbReference type="PANTHER" id="PTHR24072">
    <property type="entry name" value="RHO FAMILY GTPASE"/>
    <property type="match status" value="1"/>
</dbReference>
<dbReference type="GO" id="GO:0035006">
    <property type="term" value="P:melanization defense response"/>
    <property type="evidence" value="ECO:0007669"/>
    <property type="project" value="UniProtKB-ARBA"/>
</dbReference>
<dbReference type="GO" id="GO:0005525">
    <property type="term" value="F:GTP binding"/>
    <property type="evidence" value="ECO:0007669"/>
    <property type="project" value="UniProtKB-KW"/>
</dbReference>
<dbReference type="SUPFAM" id="SSF52540">
    <property type="entry name" value="P-loop containing nucleoside triphosphate hydrolases"/>
    <property type="match status" value="1"/>
</dbReference>
<dbReference type="GO" id="GO:0051301">
    <property type="term" value="P:cell division"/>
    <property type="evidence" value="ECO:0007669"/>
    <property type="project" value="UniProtKB-KW"/>
</dbReference>
<dbReference type="Gene3D" id="3.40.50.300">
    <property type="entry name" value="P-loop containing nucleotide triphosphate hydrolases"/>
    <property type="match status" value="1"/>
</dbReference>
<dbReference type="GO" id="GO:0001667">
    <property type="term" value="P:ameboidal-type cell migration"/>
    <property type="evidence" value="ECO:0007669"/>
    <property type="project" value="UniProtKB-ARBA"/>
</dbReference>
<dbReference type="RefSeq" id="XP_018494173.1">
    <property type="nucleotide sequence ID" value="XM_018638657.1"/>
</dbReference>
<dbReference type="PROSITE" id="PS51419">
    <property type="entry name" value="RAB"/>
    <property type="match status" value="1"/>
</dbReference>
<dbReference type="Pfam" id="PF00071">
    <property type="entry name" value="Ras"/>
    <property type="match status" value="1"/>
</dbReference>
<dbReference type="GO" id="GO:0022412">
    <property type="term" value="P:cellular process involved in reproduction in multicellular organism"/>
    <property type="evidence" value="ECO:0007669"/>
    <property type="project" value="UniProtKB-ARBA"/>
</dbReference>
<organism evidence="3 4">
    <name type="scientific">Galendromus occidentalis</name>
    <name type="common">western predatory mite</name>
    <dbReference type="NCBI Taxonomy" id="34638"/>
    <lineage>
        <taxon>Eukaryota</taxon>
        <taxon>Metazoa</taxon>
        <taxon>Ecdysozoa</taxon>
        <taxon>Arthropoda</taxon>
        <taxon>Chelicerata</taxon>
        <taxon>Arachnida</taxon>
        <taxon>Acari</taxon>
        <taxon>Parasitiformes</taxon>
        <taxon>Mesostigmata</taxon>
        <taxon>Gamasina</taxon>
        <taxon>Phytoseioidea</taxon>
        <taxon>Phytoseiidae</taxon>
        <taxon>Typhlodrominae</taxon>
        <taxon>Galendromus</taxon>
    </lineage>
</organism>
<dbReference type="SMART" id="SM00175">
    <property type="entry name" value="RAB"/>
    <property type="match status" value="1"/>
</dbReference>
<dbReference type="AlphaFoldDB" id="A0AAJ7P953"/>
<keyword evidence="4" id="KW-0131">Cell cycle</keyword>
<evidence type="ECO:0000256" key="1">
    <source>
        <dbReference type="ARBA" id="ARBA00022741"/>
    </source>
</evidence>
<evidence type="ECO:0000313" key="3">
    <source>
        <dbReference type="Proteomes" id="UP000694867"/>
    </source>
</evidence>
<keyword evidence="1" id="KW-0547">Nucleotide-binding</keyword>
<evidence type="ECO:0000313" key="4">
    <source>
        <dbReference type="RefSeq" id="XP_018494173.1"/>
    </source>
</evidence>